<comment type="caution">
    <text evidence="4">The sequence shown here is derived from an EMBL/GenBank/DDBJ whole genome shotgun (WGS) entry which is preliminary data.</text>
</comment>
<accession>A0A8H7CNR2</accession>
<dbReference type="PANTHER" id="PTHR24072">
    <property type="entry name" value="RHO FAMILY GTPASE"/>
    <property type="match status" value="1"/>
</dbReference>
<dbReference type="GO" id="GO:0051301">
    <property type="term" value="P:cell division"/>
    <property type="evidence" value="ECO:0007669"/>
    <property type="project" value="UniProtKB-KW"/>
</dbReference>
<dbReference type="PRINTS" id="PR00449">
    <property type="entry name" value="RASTRNSFRMNG"/>
</dbReference>
<keyword evidence="3" id="KW-0342">GTP-binding</keyword>
<keyword evidence="1" id="KW-0488">Methylation</keyword>
<keyword evidence="4" id="KW-0132">Cell division</keyword>
<gene>
    <name evidence="4" type="ORF">MSAN_01934800</name>
</gene>
<dbReference type="InterPro" id="IPR005225">
    <property type="entry name" value="Small_GTP-bd"/>
</dbReference>
<evidence type="ECO:0000256" key="1">
    <source>
        <dbReference type="ARBA" id="ARBA00022481"/>
    </source>
</evidence>
<evidence type="ECO:0000256" key="2">
    <source>
        <dbReference type="ARBA" id="ARBA00022741"/>
    </source>
</evidence>
<proteinExistence type="predicted"/>
<organism evidence="4 5">
    <name type="scientific">Mycena sanguinolenta</name>
    <dbReference type="NCBI Taxonomy" id="230812"/>
    <lineage>
        <taxon>Eukaryota</taxon>
        <taxon>Fungi</taxon>
        <taxon>Dikarya</taxon>
        <taxon>Basidiomycota</taxon>
        <taxon>Agaricomycotina</taxon>
        <taxon>Agaricomycetes</taxon>
        <taxon>Agaricomycetidae</taxon>
        <taxon>Agaricales</taxon>
        <taxon>Marasmiineae</taxon>
        <taxon>Mycenaceae</taxon>
        <taxon>Mycena</taxon>
    </lineage>
</organism>
<dbReference type="OrthoDB" id="8830751at2759"/>
<dbReference type="GO" id="GO:0003924">
    <property type="term" value="F:GTPase activity"/>
    <property type="evidence" value="ECO:0007669"/>
    <property type="project" value="InterPro"/>
</dbReference>
<dbReference type="PROSITE" id="PS51421">
    <property type="entry name" value="RAS"/>
    <property type="match status" value="1"/>
</dbReference>
<reference evidence="4" key="1">
    <citation type="submission" date="2020-05" db="EMBL/GenBank/DDBJ databases">
        <title>Mycena genomes resolve the evolution of fungal bioluminescence.</title>
        <authorList>
            <person name="Tsai I.J."/>
        </authorList>
    </citation>
    <scope>NUCLEOTIDE SEQUENCE</scope>
    <source>
        <strain evidence="4">160909Yilan</strain>
    </source>
</reference>
<dbReference type="GO" id="GO:0007264">
    <property type="term" value="P:small GTPase-mediated signal transduction"/>
    <property type="evidence" value="ECO:0007669"/>
    <property type="project" value="InterPro"/>
</dbReference>
<dbReference type="Proteomes" id="UP000623467">
    <property type="component" value="Unassembled WGS sequence"/>
</dbReference>
<dbReference type="PROSITE" id="PS51420">
    <property type="entry name" value="RHO"/>
    <property type="match status" value="1"/>
</dbReference>
<dbReference type="CDD" id="cd00157">
    <property type="entry name" value="Rho"/>
    <property type="match status" value="1"/>
</dbReference>
<evidence type="ECO:0000313" key="4">
    <source>
        <dbReference type="EMBL" id="KAF7344529.1"/>
    </source>
</evidence>
<dbReference type="InterPro" id="IPR003578">
    <property type="entry name" value="Small_GTPase_Rho"/>
</dbReference>
<dbReference type="SMART" id="SM00175">
    <property type="entry name" value="RAB"/>
    <property type="match status" value="1"/>
</dbReference>
<dbReference type="InterPro" id="IPR027417">
    <property type="entry name" value="P-loop_NTPase"/>
</dbReference>
<dbReference type="SMART" id="SM00174">
    <property type="entry name" value="RHO"/>
    <property type="match status" value="1"/>
</dbReference>
<dbReference type="Gene3D" id="3.40.50.300">
    <property type="entry name" value="P-loop containing nucleotide triphosphate hydrolases"/>
    <property type="match status" value="1"/>
</dbReference>
<keyword evidence="5" id="KW-1185">Reference proteome</keyword>
<evidence type="ECO:0000313" key="5">
    <source>
        <dbReference type="Proteomes" id="UP000623467"/>
    </source>
</evidence>
<dbReference type="NCBIfam" id="TIGR00231">
    <property type="entry name" value="small_GTP"/>
    <property type="match status" value="1"/>
</dbReference>
<dbReference type="SMART" id="SM00173">
    <property type="entry name" value="RAS"/>
    <property type="match status" value="1"/>
</dbReference>
<sequence>MNGKVKLVVVGDSAVGKILSGYADNISIGSETWTFALWDNHGQEEQDRLRPYLYADADVFLVCFSVALPASLENAQKKWLPEIRHCSEPGVPFVLVATQIDLRREDGSGRLGSTPISTAQGERMAHQLGAAKYLECSAKTREGVQTVFDEVIVIAITYKKTLEQSKQPKNGPRKCIIL</sequence>
<dbReference type="Pfam" id="PF00071">
    <property type="entry name" value="Ras"/>
    <property type="match status" value="1"/>
</dbReference>
<dbReference type="PROSITE" id="PS51419">
    <property type="entry name" value="RAB"/>
    <property type="match status" value="1"/>
</dbReference>
<dbReference type="EMBL" id="JACAZH010000021">
    <property type="protein sequence ID" value="KAF7344529.1"/>
    <property type="molecule type" value="Genomic_DNA"/>
</dbReference>
<protein>
    <submittedName>
        <fullName evidence="4">Cell division control protein 42</fullName>
    </submittedName>
</protein>
<evidence type="ECO:0000256" key="3">
    <source>
        <dbReference type="ARBA" id="ARBA00023134"/>
    </source>
</evidence>
<name>A0A8H7CNR2_9AGAR</name>
<dbReference type="GO" id="GO:0005525">
    <property type="term" value="F:GTP binding"/>
    <property type="evidence" value="ECO:0007669"/>
    <property type="project" value="UniProtKB-KW"/>
</dbReference>
<dbReference type="InterPro" id="IPR001806">
    <property type="entry name" value="Small_GTPase"/>
</dbReference>
<dbReference type="AlphaFoldDB" id="A0A8H7CNR2"/>
<keyword evidence="4" id="KW-0131">Cell cycle</keyword>
<keyword evidence="2" id="KW-0547">Nucleotide-binding</keyword>
<dbReference type="SUPFAM" id="SSF52540">
    <property type="entry name" value="P-loop containing nucleoside triphosphate hydrolases"/>
    <property type="match status" value="1"/>
</dbReference>